<gene>
    <name evidence="2" type="ORF">SAMN02745165_00228</name>
</gene>
<keyword evidence="1" id="KW-1133">Transmembrane helix</keyword>
<dbReference type="STRING" id="1122189.SAMN02745165_00228"/>
<dbReference type="Pfam" id="PF07963">
    <property type="entry name" value="N_methyl"/>
    <property type="match status" value="1"/>
</dbReference>
<dbReference type="Gene3D" id="3.30.700.10">
    <property type="entry name" value="Glycoprotein, Type 4 Pilin"/>
    <property type="match status" value="1"/>
</dbReference>
<dbReference type="InterPro" id="IPR045584">
    <property type="entry name" value="Pilin-like"/>
</dbReference>
<dbReference type="SUPFAM" id="SSF54523">
    <property type="entry name" value="Pili subunits"/>
    <property type="match status" value="1"/>
</dbReference>
<dbReference type="NCBIfam" id="TIGR02532">
    <property type="entry name" value="IV_pilin_GFxxxE"/>
    <property type="match status" value="1"/>
</dbReference>
<dbReference type="RefSeq" id="WP_072904908.1">
    <property type="nucleotide sequence ID" value="NZ_FQZT01000001.1"/>
</dbReference>
<dbReference type="EMBL" id="FQZT01000001">
    <property type="protein sequence ID" value="SHI49624.1"/>
    <property type="molecule type" value="Genomic_DNA"/>
</dbReference>
<keyword evidence="1" id="KW-0812">Transmembrane</keyword>
<dbReference type="InterPro" id="IPR012902">
    <property type="entry name" value="N_methyl_site"/>
</dbReference>
<dbReference type="Proteomes" id="UP000184171">
    <property type="component" value="Unassembled WGS sequence"/>
</dbReference>
<sequence length="141" mass="14786">MMKCLLLRKFSSDNSGFTLVEVLVALTIFSIGLLALAGMQITGITGNTRAQSLTAKTALADGVVEEFLAMDGDDANLLTAVTDSAWTTVDIEGAGTCNVLVSVVVDPVIDGTTHTGLSQITVTASNPKPPNVVKTVMKRRF</sequence>
<evidence type="ECO:0000313" key="3">
    <source>
        <dbReference type="Proteomes" id="UP000184171"/>
    </source>
</evidence>
<proteinExistence type="predicted"/>
<keyword evidence="3" id="KW-1185">Reference proteome</keyword>
<protein>
    <submittedName>
        <fullName evidence="2">Type IV pilus assembly protein PilV</fullName>
    </submittedName>
</protein>
<dbReference type="PROSITE" id="PS00409">
    <property type="entry name" value="PROKAR_NTER_METHYL"/>
    <property type="match status" value="1"/>
</dbReference>
<accession>A0A1M6BLP1</accession>
<reference evidence="2 3" key="1">
    <citation type="submission" date="2016-11" db="EMBL/GenBank/DDBJ databases">
        <authorList>
            <person name="Jaros S."/>
            <person name="Januszkiewicz K."/>
            <person name="Wedrychowicz H."/>
        </authorList>
    </citation>
    <scope>NUCLEOTIDE SEQUENCE [LARGE SCALE GENOMIC DNA]</scope>
    <source>
        <strain evidence="2 3">DSM 5091</strain>
    </source>
</reference>
<organism evidence="2 3">
    <name type="scientific">Malonomonas rubra DSM 5091</name>
    <dbReference type="NCBI Taxonomy" id="1122189"/>
    <lineage>
        <taxon>Bacteria</taxon>
        <taxon>Pseudomonadati</taxon>
        <taxon>Thermodesulfobacteriota</taxon>
        <taxon>Desulfuromonadia</taxon>
        <taxon>Desulfuromonadales</taxon>
        <taxon>Geopsychrobacteraceae</taxon>
        <taxon>Malonomonas</taxon>
    </lineage>
</organism>
<evidence type="ECO:0000313" key="2">
    <source>
        <dbReference type="EMBL" id="SHI49624.1"/>
    </source>
</evidence>
<evidence type="ECO:0000256" key="1">
    <source>
        <dbReference type="SAM" id="Phobius"/>
    </source>
</evidence>
<name>A0A1M6BLP1_MALRU</name>
<dbReference type="AlphaFoldDB" id="A0A1M6BLP1"/>
<feature type="transmembrane region" description="Helical" evidence="1">
    <location>
        <begin position="20"/>
        <end position="39"/>
    </location>
</feature>
<keyword evidence="1" id="KW-0472">Membrane</keyword>